<dbReference type="CDD" id="cd03216">
    <property type="entry name" value="ABC_Carb_Monos_I"/>
    <property type="match status" value="1"/>
</dbReference>
<dbReference type="PANTHER" id="PTHR43790">
    <property type="entry name" value="CARBOHYDRATE TRANSPORT ATP-BINDING PROTEIN MG119-RELATED"/>
    <property type="match status" value="1"/>
</dbReference>
<dbReference type="STRING" id="1453495.AT01_636"/>
<evidence type="ECO:0000256" key="8">
    <source>
        <dbReference type="ARBA" id="ARBA00022967"/>
    </source>
</evidence>
<evidence type="ECO:0000256" key="1">
    <source>
        <dbReference type="ARBA" id="ARBA00004417"/>
    </source>
</evidence>
<evidence type="ECO:0000256" key="7">
    <source>
        <dbReference type="ARBA" id="ARBA00022840"/>
    </source>
</evidence>
<dbReference type="GO" id="GO:0015749">
    <property type="term" value="P:monosaccharide transmembrane transport"/>
    <property type="evidence" value="ECO:0007669"/>
    <property type="project" value="UniProtKB-ARBA"/>
</dbReference>
<dbReference type="Proteomes" id="UP000041595">
    <property type="component" value="Unassembled WGS sequence"/>
</dbReference>
<dbReference type="PROSITE" id="PS00211">
    <property type="entry name" value="ABC_TRANSPORTER_1"/>
    <property type="match status" value="1"/>
</dbReference>
<dbReference type="GO" id="GO:0043211">
    <property type="term" value="F:ABC-type carbohydrate transporter activity"/>
    <property type="evidence" value="ECO:0007669"/>
    <property type="project" value="UniProtKB-UniRule"/>
</dbReference>
<dbReference type="Proteomes" id="UP000038647">
    <property type="component" value="Unassembled WGS sequence"/>
</dbReference>
<dbReference type="Gene3D" id="3.40.50.300">
    <property type="entry name" value="P-loop containing nucleotide triphosphate hydrolases"/>
    <property type="match status" value="2"/>
</dbReference>
<reference evidence="13 14" key="1">
    <citation type="submission" date="2015-03" db="EMBL/GenBank/DDBJ databases">
        <authorList>
            <consortium name="Pathogen Informatics"/>
            <person name="Murphy D."/>
        </authorList>
    </citation>
    <scope>NUCLEOTIDE SEQUENCE [LARGE SCALE GENOMIC DNA]</scope>
    <source>
        <strain evidence="13 14">IP08791</strain>
    </source>
</reference>
<keyword evidence="5" id="KW-0677">Repeat</keyword>
<evidence type="ECO:0000256" key="9">
    <source>
        <dbReference type="ARBA" id="ARBA00023136"/>
    </source>
</evidence>
<name>A0A0T9TCV9_YERAL</name>
<keyword evidence="6 10" id="KW-0547">Nucleotide-binding</keyword>
<dbReference type="InterPro" id="IPR027417">
    <property type="entry name" value="P-loop_NTPase"/>
</dbReference>
<evidence type="ECO:0000313" key="12">
    <source>
        <dbReference type="EMBL" id="CNK74972.1"/>
    </source>
</evidence>
<evidence type="ECO:0000256" key="5">
    <source>
        <dbReference type="ARBA" id="ARBA00022737"/>
    </source>
</evidence>
<dbReference type="OrthoDB" id="9776369at2"/>
<accession>A0A0T9TCV9</accession>
<dbReference type="GO" id="GO:0016887">
    <property type="term" value="F:ATP hydrolysis activity"/>
    <property type="evidence" value="ECO:0007669"/>
    <property type="project" value="InterPro"/>
</dbReference>
<feature type="domain" description="ABC transporter" evidence="11">
    <location>
        <begin position="253"/>
        <end position="494"/>
    </location>
</feature>
<evidence type="ECO:0000313" key="13">
    <source>
        <dbReference type="EMBL" id="CNK94714.1"/>
    </source>
</evidence>
<dbReference type="InterPro" id="IPR050107">
    <property type="entry name" value="ABC_carbohydrate_import_ATPase"/>
</dbReference>
<evidence type="ECO:0000256" key="3">
    <source>
        <dbReference type="ARBA" id="ARBA00022475"/>
    </source>
</evidence>
<evidence type="ECO:0000313" key="15">
    <source>
        <dbReference type="Proteomes" id="UP000041595"/>
    </source>
</evidence>
<keyword evidence="10" id="KW-0997">Cell inner membrane</keyword>
<dbReference type="GO" id="GO:0005886">
    <property type="term" value="C:plasma membrane"/>
    <property type="evidence" value="ECO:0007669"/>
    <property type="project" value="UniProtKB-SubCell"/>
</dbReference>
<dbReference type="InterPro" id="IPR017871">
    <property type="entry name" value="ABC_transporter-like_CS"/>
</dbReference>
<evidence type="ECO:0000256" key="2">
    <source>
        <dbReference type="ARBA" id="ARBA00022448"/>
    </source>
</evidence>
<dbReference type="PANTHER" id="PTHR43790:SF7">
    <property type="entry name" value="GALACTOSE_METHYL GALACTOSIDE IMPORT ATP-BINDING PROTEIN MGLA"/>
    <property type="match status" value="1"/>
</dbReference>
<dbReference type="CDD" id="cd03215">
    <property type="entry name" value="ABC_Carb_Monos_II"/>
    <property type="match status" value="1"/>
</dbReference>
<keyword evidence="8 10" id="KW-1278">Translocase</keyword>
<dbReference type="FunFam" id="3.40.50.300:FF:000127">
    <property type="entry name" value="Ribose import ATP-binding protein RbsA"/>
    <property type="match status" value="1"/>
</dbReference>
<dbReference type="PROSITE" id="PS50893">
    <property type="entry name" value="ABC_TRANSPORTER_2"/>
    <property type="match status" value="2"/>
</dbReference>
<sequence>MYSYILEAEGISKKFPGVKALNKVGIKIKSGSVHALMGENGAGKSTLMKCLIGIYHPDEGTIKVKGNIVTFNDTLDALHAGIAMIHQELNLVPHMTVAENIWLGREPVHYGLVNHDLLNRKTSELLQHLNIKLRPDMIVGELNIASQQMVEIAKAVSYDADVLIMDEPTSALTEGEVFHLFAIIKELKQQGKGIIYISHKMDEIFEITDEVTIFRDGTLVASDKTENLTKQSLITMMVGRELTHMFPKFNSNIGEEVLRVTNLRRDGVFHDISFAVKRGEILGVAGLVGAGRSEVMESLFGMHPADGGDVFIEGLSVHIDSPSKAIEQGLAFLTEDRKKSGLFLVLSVVENMSIVNLSEYINKRGFVSHGEMAQDCMEQINRLNIKTPTMDQIINNLSGGNQQKVLIARWLLAQPKILILDEPTRGIDVGAKSEIYRLISELANRGVAIILVSSELPEILGMSDRIMVMHGGHITGILDQKDASQERIMALASQ</sequence>
<dbReference type="SUPFAM" id="SSF52540">
    <property type="entry name" value="P-loop containing nucleoside triphosphate hydrolases"/>
    <property type="match status" value="2"/>
</dbReference>
<dbReference type="EC" id="7.5.2.11" evidence="10"/>
<comment type="similarity">
    <text evidence="10">Belongs to the ABC transporter superfamily.</text>
</comment>
<evidence type="ECO:0000256" key="6">
    <source>
        <dbReference type="ARBA" id="ARBA00022741"/>
    </source>
</evidence>
<comment type="catalytic activity">
    <reaction evidence="10">
        <text>D-galactose(out) + ATP + H2O = D-galactose(in) + ADP + phosphate + H(+)</text>
        <dbReference type="Rhea" id="RHEA:60156"/>
        <dbReference type="ChEBI" id="CHEBI:4139"/>
        <dbReference type="ChEBI" id="CHEBI:15377"/>
        <dbReference type="ChEBI" id="CHEBI:15378"/>
        <dbReference type="ChEBI" id="CHEBI:30616"/>
        <dbReference type="ChEBI" id="CHEBI:43474"/>
        <dbReference type="ChEBI" id="CHEBI:456216"/>
        <dbReference type="EC" id="7.5.2.11"/>
    </reaction>
</comment>
<evidence type="ECO:0000256" key="4">
    <source>
        <dbReference type="ARBA" id="ARBA00022597"/>
    </source>
</evidence>
<evidence type="ECO:0000313" key="14">
    <source>
        <dbReference type="Proteomes" id="UP000038647"/>
    </source>
</evidence>
<gene>
    <name evidence="12" type="primary">mglA_1</name>
    <name evidence="13" type="synonym">mglA_3</name>
    <name evidence="12" type="ORF">ERS137965_00969</name>
    <name evidence="13" type="ORF">ERS137966_01750</name>
</gene>
<keyword evidence="2 10" id="KW-0813">Transport</keyword>
<dbReference type="RefSeq" id="WP_004698904.1">
    <property type="nucleotide sequence ID" value="NZ_CABHQC010000250.1"/>
</dbReference>
<dbReference type="GO" id="GO:0005524">
    <property type="term" value="F:ATP binding"/>
    <property type="evidence" value="ECO:0007669"/>
    <property type="project" value="UniProtKB-UniRule"/>
</dbReference>
<dbReference type="EMBL" id="CQEJ01000004">
    <property type="protein sequence ID" value="CNK74972.1"/>
    <property type="molecule type" value="Genomic_DNA"/>
</dbReference>
<keyword evidence="3" id="KW-1003">Cell membrane</keyword>
<dbReference type="eggNOG" id="COG1129">
    <property type="taxonomic scope" value="Bacteria"/>
</dbReference>
<dbReference type="AlphaFoldDB" id="A0A0T9TCV9"/>
<comment type="function">
    <text evidence="10">Part of an ABC transporter complex involved in carbohydrate import. Could be involved in ribose, galactose and/or methyl galactoside import. Responsible for energy coupling to the transport system.</text>
</comment>
<proteinExistence type="inferred from homology"/>
<evidence type="ECO:0000259" key="11">
    <source>
        <dbReference type="PROSITE" id="PS50893"/>
    </source>
</evidence>
<keyword evidence="14" id="KW-1185">Reference proteome</keyword>
<comment type="subcellular location">
    <subcellularLocation>
        <location evidence="1 10">Cell inner membrane</location>
        <topology evidence="1 10">Peripheral membrane protein</topology>
    </subcellularLocation>
</comment>
<keyword evidence="7 10" id="KW-0067">ATP-binding</keyword>
<feature type="domain" description="ABC transporter" evidence="11">
    <location>
        <begin position="6"/>
        <end position="241"/>
    </location>
</feature>
<keyword evidence="12" id="KW-0378">Hydrolase</keyword>
<dbReference type="InterPro" id="IPR003593">
    <property type="entry name" value="AAA+_ATPase"/>
</dbReference>
<evidence type="ECO:0000256" key="10">
    <source>
        <dbReference type="RuleBase" id="RU367029"/>
    </source>
</evidence>
<keyword evidence="9 10" id="KW-0472">Membrane</keyword>
<dbReference type="FunFam" id="3.40.50.300:FF:000126">
    <property type="entry name" value="Galactose/methyl galactoside import ATP-binding protein MglA"/>
    <property type="match status" value="1"/>
</dbReference>
<dbReference type="EMBL" id="CQEH01000006">
    <property type="protein sequence ID" value="CNK94714.1"/>
    <property type="molecule type" value="Genomic_DNA"/>
</dbReference>
<keyword evidence="4 10" id="KW-0762">Sugar transport</keyword>
<reference evidence="12 15" key="2">
    <citation type="submission" date="2015-03" db="EMBL/GenBank/DDBJ databases">
        <authorList>
            <person name="Murphy D."/>
        </authorList>
    </citation>
    <scope>NUCLEOTIDE SEQUENCE [LARGE SCALE GENOMIC DNA]</scope>
    <source>
        <strain evidence="12 15">IP06005</strain>
    </source>
</reference>
<organism evidence="12 15">
    <name type="scientific">Yersinia aldovae</name>
    <dbReference type="NCBI Taxonomy" id="29483"/>
    <lineage>
        <taxon>Bacteria</taxon>
        <taxon>Pseudomonadati</taxon>
        <taxon>Pseudomonadota</taxon>
        <taxon>Gammaproteobacteria</taxon>
        <taxon>Enterobacterales</taxon>
        <taxon>Yersiniaceae</taxon>
        <taxon>Yersinia</taxon>
    </lineage>
</organism>
<protein>
    <recommendedName>
        <fullName evidence="10">Ribose/galactose/methyl galactoside import ATP-binding protein</fullName>
        <ecNumber evidence="10">7.5.2.11</ecNumber>
    </recommendedName>
</protein>
<dbReference type="SMART" id="SM00382">
    <property type="entry name" value="AAA"/>
    <property type="match status" value="2"/>
</dbReference>
<dbReference type="InterPro" id="IPR003439">
    <property type="entry name" value="ABC_transporter-like_ATP-bd"/>
</dbReference>
<dbReference type="Pfam" id="PF00005">
    <property type="entry name" value="ABC_tran"/>
    <property type="match status" value="2"/>
</dbReference>